<organism evidence="1 2">
    <name type="scientific">Bos mutus</name>
    <name type="common">wild yak</name>
    <dbReference type="NCBI Taxonomy" id="72004"/>
    <lineage>
        <taxon>Eukaryota</taxon>
        <taxon>Metazoa</taxon>
        <taxon>Chordata</taxon>
        <taxon>Craniata</taxon>
        <taxon>Vertebrata</taxon>
        <taxon>Euteleostomi</taxon>
        <taxon>Mammalia</taxon>
        <taxon>Eutheria</taxon>
        <taxon>Laurasiatheria</taxon>
        <taxon>Artiodactyla</taxon>
        <taxon>Ruminantia</taxon>
        <taxon>Pecora</taxon>
        <taxon>Bovidae</taxon>
        <taxon>Bovinae</taxon>
        <taxon>Bos</taxon>
    </lineage>
</organism>
<accession>A0A6B0RPD0</accession>
<name>A0A6B0RPD0_9CETA</name>
<dbReference type="AlphaFoldDB" id="A0A6B0RPD0"/>
<proteinExistence type="predicted"/>
<comment type="caution">
    <text evidence="1">The sequence shown here is derived from an EMBL/GenBank/DDBJ whole genome shotgun (WGS) entry which is preliminary data.</text>
</comment>
<evidence type="ECO:0000313" key="2">
    <source>
        <dbReference type="Proteomes" id="UP000322234"/>
    </source>
</evidence>
<dbReference type="EMBL" id="VBQZ03000058">
    <property type="protein sequence ID" value="MXQ89766.1"/>
    <property type="molecule type" value="Genomic_DNA"/>
</dbReference>
<keyword evidence="2" id="KW-1185">Reference proteome</keyword>
<sequence length="106" mass="11253">MVEEEGLANGKSLKLGACGTGVDRGPQALVTSITAAGCSPVLQAPGSSGVDWYVERGCPLHCNGLESLFPNCSVIELEELLRTDANPYPTHVLQLLCPPEFREDDP</sequence>
<dbReference type="Proteomes" id="UP000322234">
    <property type="component" value="Unassembled WGS sequence"/>
</dbReference>
<gene>
    <name evidence="1" type="ORF">E5288_WYG011542</name>
</gene>
<reference evidence="1" key="1">
    <citation type="submission" date="2019-10" db="EMBL/GenBank/DDBJ databases">
        <title>The sequence and de novo assembly of the wild yak genome.</title>
        <authorList>
            <person name="Liu Y."/>
        </authorList>
    </citation>
    <scope>NUCLEOTIDE SEQUENCE [LARGE SCALE GENOMIC DNA]</scope>
    <source>
        <strain evidence="1">WY2019</strain>
    </source>
</reference>
<protein>
    <submittedName>
        <fullName evidence="1">Uncharacterized protein</fullName>
    </submittedName>
</protein>
<evidence type="ECO:0000313" key="1">
    <source>
        <dbReference type="EMBL" id="MXQ89766.1"/>
    </source>
</evidence>